<gene>
    <name evidence="1" type="ORF">ASPBRDRAFT_312923</name>
</gene>
<dbReference type="AlphaFoldDB" id="A0A1L9UAP6"/>
<reference evidence="2" key="1">
    <citation type="journal article" date="2017" name="Genome Biol.">
        <title>Comparative genomics reveals high biological diversity and specific adaptations in the industrially and medically important fungal genus Aspergillus.</title>
        <authorList>
            <person name="de Vries R.P."/>
            <person name="Riley R."/>
            <person name="Wiebenga A."/>
            <person name="Aguilar-Osorio G."/>
            <person name="Amillis S."/>
            <person name="Uchima C.A."/>
            <person name="Anderluh G."/>
            <person name="Asadollahi M."/>
            <person name="Askin M."/>
            <person name="Barry K."/>
            <person name="Battaglia E."/>
            <person name="Bayram O."/>
            <person name="Benocci T."/>
            <person name="Braus-Stromeyer S.A."/>
            <person name="Caldana C."/>
            <person name="Canovas D."/>
            <person name="Cerqueira G.C."/>
            <person name="Chen F."/>
            <person name="Chen W."/>
            <person name="Choi C."/>
            <person name="Clum A."/>
            <person name="Dos Santos R.A."/>
            <person name="Damasio A.R."/>
            <person name="Diallinas G."/>
            <person name="Emri T."/>
            <person name="Fekete E."/>
            <person name="Flipphi M."/>
            <person name="Freyberg S."/>
            <person name="Gallo A."/>
            <person name="Gournas C."/>
            <person name="Habgood R."/>
            <person name="Hainaut M."/>
            <person name="Harispe M.L."/>
            <person name="Henrissat B."/>
            <person name="Hilden K.S."/>
            <person name="Hope R."/>
            <person name="Hossain A."/>
            <person name="Karabika E."/>
            <person name="Karaffa L."/>
            <person name="Karanyi Z."/>
            <person name="Krasevec N."/>
            <person name="Kuo A."/>
            <person name="Kusch H."/>
            <person name="LaButti K."/>
            <person name="Lagendijk E.L."/>
            <person name="Lapidus A."/>
            <person name="Levasseur A."/>
            <person name="Lindquist E."/>
            <person name="Lipzen A."/>
            <person name="Logrieco A.F."/>
            <person name="MacCabe A."/>
            <person name="Maekelae M.R."/>
            <person name="Malavazi I."/>
            <person name="Melin P."/>
            <person name="Meyer V."/>
            <person name="Mielnichuk N."/>
            <person name="Miskei M."/>
            <person name="Molnar A.P."/>
            <person name="Mule G."/>
            <person name="Ngan C.Y."/>
            <person name="Orejas M."/>
            <person name="Orosz E."/>
            <person name="Ouedraogo J.P."/>
            <person name="Overkamp K.M."/>
            <person name="Park H.-S."/>
            <person name="Perrone G."/>
            <person name="Piumi F."/>
            <person name="Punt P.J."/>
            <person name="Ram A.F."/>
            <person name="Ramon A."/>
            <person name="Rauscher S."/>
            <person name="Record E."/>
            <person name="Riano-Pachon D.M."/>
            <person name="Robert V."/>
            <person name="Roehrig J."/>
            <person name="Ruller R."/>
            <person name="Salamov A."/>
            <person name="Salih N.S."/>
            <person name="Samson R.A."/>
            <person name="Sandor E."/>
            <person name="Sanguinetti M."/>
            <person name="Schuetze T."/>
            <person name="Sepcic K."/>
            <person name="Shelest E."/>
            <person name="Sherlock G."/>
            <person name="Sophianopoulou V."/>
            <person name="Squina F.M."/>
            <person name="Sun H."/>
            <person name="Susca A."/>
            <person name="Todd R.B."/>
            <person name="Tsang A."/>
            <person name="Unkles S.E."/>
            <person name="van de Wiele N."/>
            <person name="van Rossen-Uffink D."/>
            <person name="Oliveira J.V."/>
            <person name="Vesth T.C."/>
            <person name="Visser J."/>
            <person name="Yu J.-H."/>
            <person name="Zhou M."/>
            <person name="Andersen M.R."/>
            <person name="Archer D.B."/>
            <person name="Baker S.E."/>
            <person name="Benoit I."/>
            <person name="Brakhage A.A."/>
            <person name="Braus G.H."/>
            <person name="Fischer R."/>
            <person name="Frisvad J.C."/>
            <person name="Goldman G.H."/>
            <person name="Houbraken J."/>
            <person name="Oakley B."/>
            <person name="Pocsi I."/>
            <person name="Scazzocchio C."/>
            <person name="Seiboth B."/>
            <person name="vanKuyk P.A."/>
            <person name="Wortman J."/>
            <person name="Dyer P.S."/>
            <person name="Grigoriev I.V."/>
        </authorList>
    </citation>
    <scope>NUCLEOTIDE SEQUENCE [LARGE SCALE GENOMIC DNA]</scope>
    <source>
        <strain evidence="2">CBS 101740 / IMI 381727 / IBT 21946</strain>
    </source>
</reference>
<organism evidence="1 2">
    <name type="scientific">Aspergillus brasiliensis (strain CBS 101740 / IMI 381727 / IBT 21946)</name>
    <dbReference type="NCBI Taxonomy" id="767769"/>
    <lineage>
        <taxon>Eukaryota</taxon>
        <taxon>Fungi</taxon>
        <taxon>Dikarya</taxon>
        <taxon>Ascomycota</taxon>
        <taxon>Pezizomycotina</taxon>
        <taxon>Eurotiomycetes</taxon>
        <taxon>Eurotiomycetidae</taxon>
        <taxon>Eurotiales</taxon>
        <taxon>Aspergillaceae</taxon>
        <taxon>Aspergillus</taxon>
        <taxon>Aspergillus subgen. Circumdati</taxon>
    </lineage>
</organism>
<dbReference type="GeneID" id="93575373"/>
<evidence type="ECO:0000313" key="2">
    <source>
        <dbReference type="Proteomes" id="UP000184499"/>
    </source>
</evidence>
<dbReference type="VEuPathDB" id="FungiDB:ASPBRDRAFT_312923"/>
<keyword evidence="2" id="KW-1185">Reference proteome</keyword>
<proteinExistence type="predicted"/>
<protein>
    <submittedName>
        <fullName evidence="1">Uncharacterized protein</fullName>
    </submittedName>
</protein>
<dbReference type="RefSeq" id="XP_067475994.1">
    <property type="nucleotide sequence ID" value="XM_067622885.1"/>
</dbReference>
<accession>A0A1L9UAP6</accession>
<dbReference type="EMBL" id="KV878690">
    <property type="protein sequence ID" value="OJJ68745.1"/>
    <property type="molecule type" value="Genomic_DNA"/>
</dbReference>
<dbReference type="Proteomes" id="UP000184499">
    <property type="component" value="Unassembled WGS sequence"/>
</dbReference>
<sequence length="152" mass="16889">METVVACDAGSFAGCGSSGGVNLFSLLVAFSRTPSPRKLADEANDWTNEPIQAFRRIRVFLSRVRLSCYCCCCCSVLPIQYTYYLQGAAMAVGVKLNMRTMWDCMIPETTLPSFARRSDNCCCCCCCFVRTDVHAQLTYLPTCLNLTSYMTD</sequence>
<name>A0A1L9UAP6_ASPBC</name>
<evidence type="ECO:0000313" key="1">
    <source>
        <dbReference type="EMBL" id="OJJ68745.1"/>
    </source>
</evidence>